<reference evidence="1 2" key="1">
    <citation type="submission" date="2022-12" db="EMBL/GenBank/DDBJ databases">
        <title>Genomic features and morphological characterization of a novel Knufia sp. strain isolated from spacecraft assembly facility.</title>
        <authorList>
            <person name="Teixeira M."/>
            <person name="Chander A.M."/>
            <person name="Stajich J.E."/>
            <person name="Venkateswaran K."/>
        </authorList>
    </citation>
    <scope>NUCLEOTIDE SEQUENCE [LARGE SCALE GENOMIC DNA]</scope>
    <source>
        <strain evidence="1 2">FJI-L2-BK-P2</strain>
    </source>
</reference>
<comment type="caution">
    <text evidence="1">The sequence shown here is derived from an EMBL/GenBank/DDBJ whole genome shotgun (WGS) entry which is preliminary data.</text>
</comment>
<organism evidence="1 2">
    <name type="scientific">Knufia fluminis</name>
    <dbReference type="NCBI Taxonomy" id="191047"/>
    <lineage>
        <taxon>Eukaryota</taxon>
        <taxon>Fungi</taxon>
        <taxon>Dikarya</taxon>
        <taxon>Ascomycota</taxon>
        <taxon>Pezizomycotina</taxon>
        <taxon>Eurotiomycetes</taxon>
        <taxon>Chaetothyriomycetidae</taxon>
        <taxon>Chaetothyriales</taxon>
        <taxon>Trichomeriaceae</taxon>
        <taxon>Knufia</taxon>
    </lineage>
</organism>
<evidence type="ECO:0000313" key="2">
    <source>
        <dbReference type="Proteomes" id="UP001316803"/>
    </source>
</evidence>
<name>A0AAN8EJH6_9EURO</name>
<keyword evidence="2" id="KW-1185">Reference proteome</keyword>
<accession>A0AAN8EJH6</accession>
<dbReference type="Proteomes" id="UP001316803">
    <property type="component" value="Unassembled WGS sequence"/>
</dbReference>
<dbReference type="AlphaFoldDB" id="A0AAN8EJH6"/>
<proteinExistence type="predicted"/>
<sequence>MAPSTSLEPNALIADMWEKCQDAIDFKAVRAEGDVLGLWSNDAAVDDMKKALRKFKQLLDAQPPAPESSVGIEAVDLVKTEEDPEPQAEPVDPQDTELDLRLKKQLHLFAIDNAFTRGVKRWTAKVREENRKLMQDTISRLPEAIRRTWSSSRYEETLLYRNKKFMSRERKLTLLGQFEVYNKTFDIVVREYGAKLSAEKKRDEAGIIKPGVKREAHQLYGNDTQPKEENIEQPLAKKVKFDEDSAIFIKDEDDE</sequence>
<gene>
    <name evidence="1" type="ORF">OHC33_001686</name>
</gene>
<protein>
    <submittedName>
        <fullName evidence="1">Uncharacterized protein</fullName>
    </submittedName>
</protein>
<evidence type="ECO:0000313" key="1">
    <source>
        <dbReference type="EMBL" id="KAK5957314.1"/>
    </source>
</evidence>
<dbReference type="EMBL" id="JAKLMC020000003">
    <property type="protein sequence ID" value="KAK5957314.1"/>
    <property type="molecule type" value="Genomic_DNA"/>
</dbReference>